<dbReference type="OrthoDB" id="94039at2759"/>
<dbReference type="VEuPathDB" id="FungiDB:MELLADRAFT_110173"/>
<dbReference type="Gene3D" id="3.40.50.1820">
    <property type="entry name" value="alpha/beta hydrolase"/>
    <property type="match status" value="1"/>
</dbReference>
<dbReference type="STRING" id="747676.F4RYX3"/>
<dbReference type="AlphaFoldDB" id="F4RYX3"/>
<dbReference type="EMBL" id="GL883131">
    <property type="protein sequence ID" value="EGG02428.1"/>
    <property type="molecule type" value="Genomic_DNA"/>
</dbReference>
<protein>
    <recommendedName>
        <fullName evidence="1">AB hydrolase-1 domain-containing protein</fullName>
    </recommendedName>
</protein>
<evidence type="ECO:0000313" key="3">
    <source>
        <dbReference type="Proteomes" id="UP000001072"/>
    </source>
</evidence>
<dbReference type="InterPro" id="IPR029058">
    <property type="entry name" value="AB_hydrolase_fold"/>
</dbReference>
<feature type="domain" description="AB hydrolase-1" evidence="1">
    <location>
        <begin position="142"/>
        <end position="392"/>
    </location>
</feature>
<dbReference type="Pfam" id="PF12697">
    <property type="entry name" value="Abhydrolase_6"/>
    <property type="match status" value="1"/>
</dbReference>
<sequence>MIFPLMSEKVGLVSPASTTINTLPNLPPRPITCSNRSPFQDLVGTKLNQWSLSNHIFPAAYPRTLKGSSLPNQPNLSSTKLIRSEDRNQMAHMVYEANRTSPRLNHTMKVDQVDEQQLYVSVNRYFRTISTSSTHSNQGLTLILSHANGLHKETWEPMLSYLLQSPQSDLIHEIWSLDCINQGDSAILNQDSLGERFYWADTSRDLLQFIISYLPESQTTTHEPKDLPRMLSQQVLPNPSILNLSRTPSPTKPMKWRDRKICLIGHSLGGFASAITMTTKPELIHSMILIDPVINPALRTDQETETILKYRTSLSVHRRSKWNTYEKLKTLLRSNQDFKPLIAYIFADENRSVLDENHLRYYIDEINSQGLKVVRIMGTGHLVVQEVPEKLAGQIALILKEFNHDSIRYKL</sequence>
<dbReference type="eggNOG" id="ENOG502S3SW">
    <property type="taxonomic scope" value="Eukaryota"/>
</dbReference>
<keyword evidence="3" id="KW-1185">Reference proteome</keyword>
<proteinExistence type="predicted"/>
<reference evidence="3" key="1">
    <citation type="journal article" date="2011" name="Proc. Natl. Acad. Sci. U.S.A.">
        <title>Obligate biotrophy features unraveled by the genomic analysis of rust fungi.</title>
        <authorList>
            <person name="Duplessis S."/>
            <person name="Cuomo C.A."/>
            <person name="Lin Y.-C."/>
            <person name="Aerts A."/>
            <person name="Tisserant E."/>
            <person name="Veneault-Fourrey C."/>
            <person name="Joly D.L."/>
            <person name="Hacquard S."/>
            <person name="Amselem J."/>
            <person name="Cantarel B.L."/>
            <person name="Chiu R."/>
            <person name="Coutinho P.M."/>
            <person name="Feau N."/>
            <person name="Field M."/>
            <person name="Frey P."/>
            <person name="Gelhaye E."/>
            <person name="Goldberg J."/>
            <person name="Grabherr M.G."/>
            <person name="Kodira C.D."/>
            <person name="Kohler A."/>
            <person name="Kuees U."/>
            <person name="Lindquist E.A."/>
            <person name="Lucas S.M."/>
            <person name="Mago R."/>
            <person name="Mauceli E."/>
            <person name="Morin E."/>
            <person name="Murat C."/>
            <person name="Pangilinan J.L."/>
            <person name="Park R."/>
            <person name="Pearson M."/>
            <person name="Quesneville H."/>
            <person name="Rouhier N."/>
            <person name="Sakthikumar S."/>
            <person name="Salamov A.A."/>
            <person name="Schmutz J."/>
            <person name="Selles B."/>
            <person name="Shapiro H."/>
            <person name="Tanguay P."/>
            <person name="Tuskan G.A."/>
            <person name="Henrissat B."/>
            <person name="Van de Peer Y."/>
            <person name="Rouze P."/>
            <person name="Ellis J.G."/>
            <person name="Dodds P.N."/>
            <person name="Schein J.E."/>
            <person name="Zhong S."/>
            <person name="Hamelin R.C."/>
            <person name="Grigoriev I.V."/>
            <person name="Szabo L.J."/>
            <person name="Martin F."/>
        </authorList>
    </citation>
    <scope>NUCLEOTIDE SEQUENCE [LARGE SCALE GENOMIC DNA]</scope>
    <source>
        <strain evidence="3">98AG31 / pathotype 3-4-7</strain>
    </source>
</reference>
<dbReference type="RefSeq" id="XP_007414413.1">
    <property type="nucleotide sequence ID" value="XM_007414351.1"/>
</dbReference>
<accession>F4RYX3</accession>
<name>F4RYX3_MELLP</name>
<dbReference type="SUPFAM" id="SSF53474">
    <property type="entry name" value="alpha/beta-Hydrolases"/>
    <property type="match status" value="1"/>
</dbReference>
<dbReference type="Proteomes" id="UP000001072">
    <property type="component" value="Unassembled WGS sequence"/>
</dbReference>
<dbReference type="KEGG" id="mlr:MELLADRAFT_110173"/>
<dbReference type="InterPro" id="IPR000073">
    <property type="entry name" value="AB_hydrolase_1"/>
</dbReference>
<organism evidence="3">
    <name type="scientific">Melampsora larici-populina (strain 98AG31 / pathotype 3-4-7)</name>
    <name type="common">Poplar leaf rust fungus</name>
    <dbReference type="NCBI Taxonomy" id="747676"/>
    <lineage>
        <taxon>Eukaryota</taxon>
        <taxon>Fungi</taxon>
        <taxon>Dikarya</taxon>
        <taxon>Basidiomycota</taxon>
        <taxon>Pucciniomycotina</taxon>
        <taxon>Pucciniomycetes</taxon>
        <taxon>Pucciniales</taxon>
        <taxon>Melampsoraceae</taxon>
        <taxon>Melampsora</taxon>
    </lineage>
</organism>
<dbReference type="GeneID" id="18923991"/>
<evidence type="ECO:0000313" key="2">
    <source>
        <dbReference type="EMBL" id="EGG02428.1"/>
    </source>
</evidence>
<gene>
    <name evidence="2" type="ORF">MELLADRAFT_110173</name>
</gene>
<dbReference type="HOGENOM" id="CLU_032490_1_0_1"/>
<evidence type="ECO:0000259" key="1">
    <source>
        <dbReference type="Pfam" id="PF12697"/>
    </source>
</evidence>
<dbReference type="InParanoid" id="F4RYX3"/>